<accession>A0ABY7G1X5</accession>
<evidence type="ECO:0000256" key="9">
    <source>
        <dbReference type="RuleBase" id="RU368033"/>
    </source>
</evidence>
<feature type="transmembrane region" description="Helical" evidence="9">
    <location>
        <begin position="78"/>
        <end position="96"/>
    </location>
</feature>
<name>A0ABY7G1X5_MYAAR</name>
<dbReference type="PANTHER" id="PTHR13085:SF0">
    <property type="entry name" value="SIGNAL PEPTIDASE COMPLEX SUBUNIT 2"/>
    <property type="match status" value="1"/>
</dbReference>
<keyword evidence="4 9" id="KW-0812">Transmembrane</keyword>
<organism evidence="10 11">
    <name type="scientific">Mya arenaria</name>
    <name type="common">Soft-shell clam</name>
    <dbReference type="NCBI Taxonomy" id="6604"/>
    <lineage>
        <taxon>Eukaryota</taxon>
        <taxon>Metazoa</taxon>
        <taxon>Spiralia</taxon>
        <taxon>Lophotrochozoa</taxon>
        <taxon>Mollusca</taxon>
        <taxon>Bivalvia</taxon>
        <taxon>Autobranchia</taxon>
        <taxon>Heteroconchia</taxon>
        <taxon>Euheterodonta</taxon>
        <taxon>Imparidentia</taxon>
        <taxon>Neoheterodontei</taxon>
        <taxon>Myida</taxon>
        <taxon>Myoidea</taxon>
        <taxon>Myidae</taxon>
        <taxon>Mya</taxon>
    </lineage>
</organism>
<protein>
    <recommendedName>
        <fullName evidence="3 9">Signal peptidase complex subunit 2</fullName>
    </recommendedName>
</protein>
<dbReference type="EMBL" id="CP111026">
    <property type="protein sequence ID" value="WAR28430.1"/>
    <property type="molecule type" value="Genomic_DNA"/>
</dbReference>
<keyword evidence="5 9" id="KW-0256">Endoplasmic reticulum</keyword>
<evidence type="ECO:0000313" key="11">
    <source>
        <dbReference type="Proteomes" id="UP001164746"/>
    </source>
</evidence>
<evidence type="ECO:0000256" key="3">
    <source>
        <dbReference type="ARBA" id="ARBA00017057"/>
    </source>
</evidence>
<feature type="transmembrane region" description="Helical" evidence="9">
    <location>
        <begin position="108"/>
        <end position="129"/>
    </location>
</feature>
<comment type="function">
    <text evidence="8 9">Component of the signal peptidase complex (SPC) which catalyzes the cleavage of N-terminal signal sequences from nascent proteins as they are translocated into the lumen of the endoplasmic reticulum. Enhances the enzymatic activity of SPC and facilitates the interactions between different components of the translocation site.</text>
</comment>
<feature type="non-terminal residue" evidence="10">
    <location>
        <position position="181"/>
    </location>
</feature>
<dbReference type="Pfam" id="PF06703">
    <property type="entry name" value="SPC25"/>
    <property type="match status" value="1"/>
</dbReference>
<gene>
    <name evidence="10" type="ORF">MAR_014134</name>
</gene>
<evidence type="ECO:0000256" key="4">
    <source>
        <dbReference type="ARBA" id="ARBA00022692"/>
    </source>
</evidence>
<keyword evidence="11" id="KW-1185">Reference proteome</keyword>
<evidence type="ECO:0000256" key="1">
    <source>
        <dbReference type="ARBA" id="ARBA00004477"/>
    </source>
</evidence>
<evidence type="ECO:0000256" key="5">
    <source>
        <dbReference type="ARBA" id="ARBA00022824"/>
    </source>
</evidence>
<evidence type="ECO:0000256" key="6">
    <source>
        <dbReference type="ARBA" id="ARBA00022989"/>
    </source>
</evidence>
<dbReference type="PANTHER" id="PTHR13085">
    <property type="entry name" value="MICROSOMAL SIGNAL PEPTIDASE 25 KDA SUBUNIT"/>
    <property type="match status" value="1"/>
</dbReference>
<dbReference type="InterPro" id="IPR009582">
    <property type="entry name" value="Spc2/SPCS2"/>
</dbReference>
<evidence type="ECO:0000256" key="7">
    <source>
        <dbReference type="ARBA" id="ARBA00023136"/>
    </source>
</evidence>
<keyword evidence="6 9" id="KW-1133">Transmembrane helix</keyword>
<evidence type="ECO:0000256" key="8">
    <source>
        <dbReference type="ARBA" id="ARBA00045608"/>
    </source>
</evidence>
<sequence length="181" mass="20744">MAYNQISSNFLSRIVKPDSGLMFPIEDSSNGKYGTIEEKPVKIDKWDSAALKNALDDGAKKVMLDKFGFTESHKLMDGRLFICTVAVVFAMFALVWDYFRPFPESRPVLIICVLSYFFLMGVLTVYTTYMEMGIFLVALDKDRTRVDPDNKWDLASKLKKYDDKYTLSMTFTDGKTNKTRS</sequence>
<comment type="similarity">
    <text evidence="2 9">Belongs to the SPCS2 family.</text>
</comment>
<keyword evidence="7 9" id="KW-0472">Membrane</keyword>
<dbReference type="Proteomes" id="UP001164746">
    <property type="component" value="Chromosome 15"/>
</dbReference>
<evidence type="ECO:0000313" key="10">
    <source>
        <dbReference type="EMBL" id="WAR28430.1"/>
    </source>
</evidence>
<evidence type="ECO:0000256" key="2">
    <source>
        <dbReference type="ARBA" id="ARBA00007324"/>
    </source>
</evidence>
<reference evidence="10" key="1">
    <citation type="submission" date="2022-11" db="EMBL/GenBank/DDBJ databases">
        <title>Centuries of genome instability and evolution in soft-shell clam transmissible cancer (bioRxiv).</title>
        <authorList>
            <person name="Hart S.F.M."/>
            <person name="Yonemitsu M.A."/>
            <person name="Giersch R.M."/>
            <person name="Beal B.F."/>
            <person name="Arriagada G."/>
            <person name="Davis B.W."/>
            <person name="Ostrander E.A."/>
            <person name="Goff S.P."/>
            <person name="Metzger M.J."/>
        </authorList>
    </citation>
    <scope>NUCLEOTIDE SEQUENCE</scope>
    <source>
        <strain evidence="10">MELC-2E11</strain>
        <tissue evidence="10">Siphon/mantle</tissue>
    </source>
</reference>
<comment type="subcellular location">
    <subcellularLocation>
        <location evidence="1 9">Endoplasmic reticulum membrane</location>
        <topology evidence="1 9">Multi-pass membrane protein</topology>
    </subcellularLocation>
</comment>
<proteinExistence type="inferred from homology"/>